<evidence type="ECO:0000313" key="2">
    <source>
        <dbReference type="Proteomes" id="UP000681526"/>
    </source>
</evidence>
<proteinExistence type="predicted"/>
<name>A0ABM8V3I0_THEXY</name>
<organism evidence="1 2">
    <name type="scientific">Thermobacillus xylanilyticus</name>
    <dbReference type="NCBI Taxonomy" id="76633"/>
    <lineage>
        <taxon>Bacteria</taxon>
        <taxon>Bacillati</taxon>
        <taxon>Bacillota</taxon>
        <taxon>Bacilli</taxon>
        <taxon>Bacillales</taxon>
        <taxon>Paenibacillaceae</taxon>
        <taxon>Thermobacillus</taxon>
    </lineage>
</organism>
<comment type="caution">
    <text evidence="1">The sequence shown here is derived from an EMBL/GenBank/DDBJ whole genome shotgun (WGS) entry which is preliminary data.</text>
</comment>
<sequence>MAERNVLAYFKSESEAEAALDRMAHLRISDRSIRRIDRYPGGGMHDIMNPINGDFPGLGFMVLGSDFTNSSAGILAAADVSASGLSTGGPDNRVTGRDVLLTVVVDEQDYEEAVRIAKEGGAMV</sequence>
<dbReference type="Proteomes" id="UP000681526">
    <property type="component" value="Unassembled WGS sequence"/>
</dbReference>
<protein>
    <submittedName>
        <fullName evidence="1">Uncharacterized protein</fullName>
    </submittedName>
</protein>
<keyword evidence="2" id="KW-1185">Reference proteome</keyword>
<dbReference type="EMBL" id="CAJRAY010000038">
    <property type="protein sequence ID" value="CAG5085080.1"/>
    <property type="molecule type" value="Genomic_DNA"/>
</dbReference>
<dbReference type="RefSeq" id="WP_015254447.1">
    <property type="nucleotide sequence ID" value="NZ_CAJRAY010000038.1"/>
</dbReference>
<gene>
    <name evidence="1" type="primary">txxe 791</name>
    <name evidence="1" type="ORF">TXXE_08525</name>
</gene>
<reference evidence="1 2" key="1">
    <citation type="submission" date="2021-04" db="EMBL/GenBank/DDBJ databases">
        <authorList>
            <person name="Rakotoarivonina H."/>
        </authorList>
    </citation>
    <scope>NUCLEOTIDE SEQUENCE [LARGE SCALE GENOMIC DNA]</scope>
    <source>
        <strain evidence="1 2">XE</strain>
    </source>
</reference>
<evidence type="ECO:0000313" key="1">
    <source>
        <dbReference type="EMBL" id="CAG5085080.1"/>
    </source>
</evidence>
<accession>A0ABM8V3I0</accession>